<dbReference type="EMBL" id="LPIX01000085">
    <property type="protein sequence ID" value="KWD97058.1"/>
    <property type="molecule type" value="Genomic_DNA"/>
</dbReference>
<comment type="caution">
    <text evidence="2">The sequence shown here is derived from an EMBL/GenBank/DDBJ whole genome shotgun (WGS) entry which is preliminary data.</text>
</comment>
<dbReference type="RefSeq" id="WP_060326375.1">
    <property type="nucleotide sequence ID" value="NZ_LPIU01000032.1"/>
</dbReference>
<evidence type="ECO:0008006" key="4">
    <source>
        <dbReference type="Google" id="ProtNLM"/>
    </source>
</evidence>
<name>A0A125G312_9BURK</name>
<evidence type="ECO:0000256" key="1">
    <source>
        <dbReference type="SAM" id="SignalP"/>
    </source>
</evidence>
<feature type="signal peptide" evidence="1">
    <location>
        <begin position="1"/>
        <end position="20"/>
    </location>
</feature>
<keyword evidence="1" id="KW-0732">Signal</keyword>
<reference evidence="2 3" key="1">
    <citation type="submission" date="2015-11" db="EMBL/GenBank/DDBJ databases">
        <title>Expanding the genomic diversity of Burkholderia species for the development of highly accurate diagnostics.</title>
        <authorList>
            <person name="Sahl J."/>
            <person name="Keim P."/>
            <person name="Wagner D."/>
        </authorList>
    </citation>
    <scope>NUCLEOTIDE SEQUENCE [LARGE SCALE GENOMIC DNA]</scope>
    <source>
        <strain evidence="2 3">MSMB2167WGS</strain>
    </source>
</reference>
<evidence type="ECO:0000313" key="3">
    <source>
        <dbReference type="Proteomes" id="UP000062998"/>
    </source>
</evidence>
<dbReference type="OrthoDB" id="9033650at2"/>
<accession>A0A125G312</accession>
<gene>
    <name evidence="2" type="ORF">WL73_21680</name>
</gene>
<sequence>MATTWLLASMASGSISGAGAAAIADGGYQSEALCQRTGTEAVARLERHEAEVAKANTTVSPGITVQAYRARSWTYQCLPTDKG</sequence>
<proteinExistence type="predicted"/>
<feature type="chain" id="PRO_5007177432" description="Secreted protein" evidence="1">
    <location>
        <begin position="21"/>
        <end position="83"/>
    </location>
</feature>
<evidence type="ECO:0000313" key="2">
    <source>
        <dbReference type="EMBL" id="KWD97058.1"/>
    </source>
</evidence>
<protein>
    <recommendedName>
        <fullName evidence="4">Secreted protein</fullName>
    </recommendedName>
</protein>
<organism evidence="2 3">
    <name type="scientific">Burkholderia ubonensis</name>
    <dbReference type="NCBI Taxonomy" id="101571"/>
    <lineage>
        <taxon>Bacteria</taxon>
        <taxon>Pseudomonadati</taxon>
        <taxon>Pseudomonadota</taxon>
        <taxon>Betaproteobacteria</taxon>
        <taxon>Burkholderiales</taxon>
        <taxon>Burkholderiaceae</taxon>
        <taxon>Burkholderia</taxon>
        <taxon>Burkholderia cepacia complex</taxon>
    </lineage>
</organism>
<dbReference type="Proteomes" id="UP000062998">
    <property type="component" value="Unassembled WGS sequence"/>
</dbReference>
<dbReference type="AlphaFoldDB" id="A0A125G312"/>